<dbReference type="GO" id="GO:0033388">
    <property type="term" value="P:putrescine biosynthetic process from arginine"/>
    <property type="evidence" value="ECO:0007669"/>
    <property type="project" value="TreeGrafter"/>
</dbReference>
<dbReference type="InterPro" id="IPR003010">
    <property type="entry name" value="C-N_Hydrolase"/>
</dbReference>
<dbReference type="STRING" id="223786.SAMN05216234_10184"/>
<evidence type="ECO:0000313" key="4">
    <source>
        <dbReference type="Proteomes" id="UP000199227"/>
    </source>
</evidence>
<dbReference type="AlphaFoldDB" id="A0A1I5KTQ2"/>
<dbReference type="InterPro" id="IPR050345">
    <property type="entry name" value="Aliph_Amidase/BUP"/>
</dbReference>
<dbReference type="EMBL" id="FOXB01000001">
    <property type="protein sequence ID" value="SFO88333.1"/>
    <property type="molecule type" value="Genomic_DNA"/>
</dbReference>
<keyword evidence="4" id="KW-1185">Reference proteome</keyword>
<dbReference type="GO" id="GO:0050126">
    <property type="term" value="F:N-carbamoylputrescine amidase activity"/>
    <property type="evidence" value="ECO:0007669"/>
    <property type="project" value="TreeGrafter"/>
</dbReference>
<dbReference type="CDD" id="cd07197">
    <property type="entry name" value="nitrilase"/>
    <property type="match status" value="1"/>
</dbReference>
<dbReference type="Gene3D" id="3.60.110.10">
    <property type="entry name" value="Carbon-nitrogen hydrolase"/>
    <property type="match status" value="1"/>
</dbReference>
<sequence length="265" mass="31278">MINLAALQMPTQGMNPNALEHYFKTAKEKDAKLILLGEYVLNHFFKELEKMPINMIKDQSEHHLRVIKELSKKYDMVVVAPLVQVKNKVCYKTIVKVTPKTTHTYYQQILIDYGHWDEAKYFANEVKEFEDPMVFTHEGVRFGVIGGFELHFNWFFDRLNARDVDVLLLPTAATFESLQRWREILKTRAFLHNIYILRANRVGEYLDKDIKWKFYGDSMLITPMGEIENLLEDKESLMVVTVDRKEVREAKKLWGFEKQIKRRGG</sequence>
<gene>
    <name evidence="3" type="ORF">SAMN05216234_10184</name>
</gene>
<protein>
    <submittedName>
        <fullName evidence="3">Predicted amidohydrolase</fullName>
    </submittedName>
</protein>
<dbReference type="InterPro" id="IPR036526">
    <property type="entry name" value="C-N_Hydrolase_sf"/>
</dbReference>
<keyword evidence="1 3" id="KW-0378">Hydrolase</keyword>
<dbReference type="PANTHER" id="PTHR43674">
    <property type="entry name" value="NITRILASE C965.09-RELATED"/>
    <property type="match status" value="1"/>
</dbReference>
<feature type="domain" description="CN hydrolase" evidence="2">
    <location>
        <begin position="15"/>
        <end position="252"/>
    </location>
</feature>
<accession>A0A1I5KTQ2</accession>
<dbReference type="Proteomes" id="UP000199227">
    <property type="component" value="Unassembled WGS sequence"/>
</dbReference>
<name>A0A1I5KTQ2_9BACT</name>
<dbReference type="SUPFAM" id="SSF56317">
    <property type="entry name" value="Carbon-nitrogen hydrolase"/>
    <property type="match status" value="1"/>
</dbReference>
<evidence type="ECO:0000256" key="1">
    <source>
        <dbReference type="ARBA" id="ARBA00022801"/>
    </source>
</evidence>
<organism evidence="3 4">
    <name type="scientific">Hydrogenimonas thermophila</name>
    <dbReference type="NCBI Taxonomy" id="223786"/>
    <lineage>
        <taxon>Bacteria</taxon>
        <taxon>Pseudomonadati</taxon>
        <taxon>Campylobacterota</taxon>
        <taxon>Epsilonproteobacteria</taxon>
        <taxon>Campylobacterales</taxon>
        <taxon>Hydrogenimonadaceae</taxon>
        <taxon>Hydrogenimonas</taxon>
    </lineage>
</organism>
<dbReference type="RefSeq" id="WP_092909818.1">
    <property type="nucleotide sequence ID" value="NZ_FOXB01000001.1"/>
</dbReference>
<reference evidence="3 4" key="1">
    <citation type="submission" date="2016-10" db="EMBL/GenBank/DDBJ databases">
        <authorList>
            <person name="de Groot N.N."/>
        </authorList>
    </citation>
    <scope>NUCLEOTIDE SEQUENCE [LARGE SCALE GENOMIC DNA]</scope>
    <source>
        <strain evidence="3 4">EP1-55-1</strain>
    </source>
</reference>
<proteinExistence type="predicted"/>
<evidence type="ECO:0000313" key="3">
    <source>
        <dbReference type="EMBL" id="SFO88333.1"/>
    </source>
</evidence>
<dbReference type="OrthoDB" id="5357560at2"/>
<dbReference type="PANTHER" id="PTHR43674:SF2">
    <property type="entry name" value="BETA-UREIDOPROPIONASE"/>
    <property type="match status" value="1"/>
</dbReference>
<evidence type="ECO:0000259" key="2">
    <source>
        <dbReference type="Pfam" id="PF00795"/>
    </source>
</evidence>
<dbReference type="Pfam" id="PF00795">
    <property type="entry name" value="CN_hydrolase"/>
    <property type="match status" value="1"/>
</dbReference>